<organism evidence="2 3">
    <name type="scientific">Paenibacillus mendelii</name>
    <dbReference type="NCBI Taxonomy" id="206163"/>
    <lineage>
        <taxon>Bacteria</taxon>
        <taxon>Bacillati</taxon>
        <taxon>Bacillota</taxon>
        <taxon>Bacilli</taxon>
        <taxon>Bacillales</taxon>
        <taxon>Paenibacillaceae</taxon>
        <taxon>Paenibacillus</taxon>
    </lineage>
</organism>
<dbReference type="Pfam" id="PF13416">
    <property type="entry name" value="SBP_bac_8"/>
    <property type="match status" value="1"/>
</dbReference>
<evidence type="ECO:0000313" key="2">
    <source>
        <dbReference type="EMBL" id="MFC0390002.1"/>
    </source>
</evidence>
<protein>
    <submittedName>
        <fullName evidence="2">ABC transporter substrate-binding protein</fullName>
    </submittedName>
</protein>
<dbReference type="EMBL" id="JBHLVF010000005">
    <property type="protein sequence ID" value="MFC0390002.1"/>
    <property type="molecule type" value="Genomic_DNA"/>
</dbReference>
<comment type="caution">
    <text evidence="2">The sequence shown here is derived from an EMBL/GenBank/DDBJ whole genome shotgun (WGS) entry which is preliminary data.</text>
</comment>
<dbReference type="InterPro" id="IPR006059">
    <property type="entry name" value="SBP"/>
</dbReference>
<dbReference type="Pfam" id="PF12010">
    <property type="entry name" value="DUF3502"/>
    <property type="match status" value="1"/>
</dbReference>
<dbReference type="SUPFAM" id="SSF53850">
    <property type="entry name" value="Periplasmic binding protein-like II"/>
    <property type="match status" value="1"/>
</dbReference>
<proteinExistence type="predicted"/>
<accession>A0ABV6J2I3</accession>
<dbReference type="InterPro" id="IPR050490">
    <property type="entry name" value="Bact_solute-bd_prot1"/>
</dbReference>
<dbReference type="Gene3D" id="3.40.190.10">
    <property type="entry name" value="Periplasmic binding protein-like II"/>
    <property type="match status" value="2"/>
</dbReference>
<dbReference type="PANTHER" id="PTHR43649">
    <property type="entry name" value="ARABINOSE-BINDING PROTEIN-RELATED"/>
    <property type="match status" value="1"/>
</dbReference>
<name>A0ABV6J2I3_9BACL</name>
<evidence type="ECO:0000313" key="3">
    <source>
        <dbReference type="Proteomes" id="UP001589818"/>
    </source>
</evidence>
<dbReference type="PANTHER" id="PTHR43649:SF17">
    <property type="entry name" value="ABC TRANSPORTER SOLUTE BINDING PROTEIN-SUGAR TRANSPORT"/>
    <property type="match status" value="1"/>
</dbReference>
<reference evidence="2 3" key="1">
    <citation type="submission" date="2024-09" db="EMBL/GenBank/DDBJ databases">
        <authorList>
            <person name="Sun Q."/>
            <person name="Mori K."/>
        </authorList>
    </citation>
    <scope>NUCLEOTIDE SEQUENCE [LARGE SCALE GENOMIC DNA]</scope>
    <source>
        <strain evidence="2 3">CCM 4839</strain>
    </source>
</reference>
<sequence length="502" mass="57226">MNKYRFHFVGLALLFLIQLTGCTNQNSDAPDSRDESPVNLIYYTIGDPDKDLNLVNNKINELLLRKVGITITYIKIGWEEYDNRLNTMISSDTSFDIAFAPNFITNAKRGNWLKLNDYLMNQGKAMYDAIDPVFWEGAKLNDGSIYGIPTNKELAVLENWIYPEALIKKYNIDISKYNTLESLEPLLQLIQKNEPDYIPMELNKDSHNFFAMYGYEYITNNKIPLAVQSLDPTASVVNIFETAEAEQVLKTLRRYYQLGFINQDAALREPGALERDSKVFWKSASGGPLSESVWSKDLGYKVVANPVTPEIATNVSVLGGMMAVNANTKHPEECIAFLNLLNTDSELRNLFNYGIEGIHYSLDHNGQVVLIPPKDAQGKLLTNEAPKYAGVQFTQGNWFILNTLGGDFPDPLDKWEQFRAYNAKVKKSNVLGFNPDLSMMNDEFEKIEHVWHKYYPLLMTGSVDIDTFLPKFNDELHKAGLEKVRAEVQKHLDSWRQEHDKS</sequence>
<keyword evidence="3" id="KW-1185">Reference proteome</keyword>
<dbReference type="InterPro" id="IPR022627">
    <property type="entry name" value="DUF3502"/>
</dbReference>
<dbReference type="Proteomes" id="UP001589818">
    <property type="component" value="Unassembled WGS sequence"/>
</dbReference>
<feature type="domain" description="DUF3502" evidence="1">
    <location>
        <begin position="430"/>
        <end position="496"/>
    </location>
</feature>
<dbReference type="RefSeq" id="WP_204822152.1">
    <property type="nucleotide sequence ID" value="NZ_JANHOF010000005.1"/>
</dbReference>
<evidence type="ECO:0000259" key="1">
    <source>
        <dbReference type="Pfam" id="PF12010"/>
    </source>
</evidence>
<gene>
    <name evidence="2" type="ORF">ACFFJ8_01300</name>
</gene>